<name>A0A1X9LS68_9MICO</name>
<dbReference type="AlphaFoldDB" id="A0A1X9LS68"/>
<dbReference type="KEGG" id="cphy:B5808_12710"/>
<dbReference type="Proteomes" id="UP000192775">
    <property type="component" value="Chromosome"/>
</dbReference>
<evidence type="ECO:0000313" key="1">
    <source>
        <dbReference type="EMBL" id="ARJ05989.1"/>
    </source>
</evidence>
<dbReference type="EMBL" id="CP020715">
    <property type="protein sequence ID" value="ARJ05989.1"/>
    <property type="molecule type" value="Genomic_DNA"/>
</dbReference>
<keyword evidence="2" id="KW-1185">Reference proteome</keyword>
<sequence>MIRALLARLGSWRVLPAVVLSLASVALVAVQAPQHSALSLYDEYVYYDYLVKVPTQGLVVTGERTGPEARSAILCRGVVNITDPKSNCESYDITDDKYFPYGGRTGADIYTPLYFAVTWVAAQPFTWFGIGLLDAGRLVGMLWLAGGVLVLYALLRRLGVGRLLATGLGLGVVATPSAYWATTYLSTDAPAILVSAGAFLLGVAVMRRERSPWWLLPFTVIAVALKVQFIFPVLAVGLAIIVMRILAWRRDRDPGLVRSLLGDRAVVAVVVSVVAGVIAQAVWLVVRTVLAKPSVDGGYLEAEKLNPVSLVQNVFLFVSNVGLDQTNVGAIGTFFGYLLTMATATFLVVMITRLVKGSDEETSLAWGLGVIGLLMGPALLFLVWMSSRTIIELPLRYGIVLLPGFVAGVGMLVSRLRWAGPATAVLGVAAVLTSIAS</sequence>
<accession>A0A1X9LS68</accession>
<proteinExistence type="predicted"/>
<evidence type="ECO:0000313" key="2">
    <source>
        <dbReference type="Proteomes" id="UP000192775"/>
    </source>
</evidence>
<reference evidence="1 2" key="1">
    <citation type="submission" date="2017-04" db="EMBL/GenBank/DDBJ databases">
        <authorList>
            <person name="Afonso C.L."/>
            <person name="Miller P.J."/>
            <person name="Scott M.A."/>
            <person name="Spackman E."/>
            <person name="Goraichik I."/>
            <person name="Dimitrov K.M."/>
            <person name="Suarez D.L."/>
            <person name="Swayne D.E."/>
        </authorList>
    </citation>
    <scope>NUCLEOTIDE SEQUENCE [LARGE SCALE GENOMIC DNA]</scope>
    <source>
        <strain evidence="2">XA(T)</strain>
    </source>
</reference>
<organism evidence="1 2">
    <name type="scientific">Cnuibacter physcomitrellae</name>
    <dbReference type="NCBI Taxonomy" id="1619308"/>
    <lineage>
        <taxon>Bacteria</taxon>
        <taxon>Bacillati</taxon>
        <taxon>Actinomycetota</taxon>
        <taxon>Actinomycetes</taxon>
        <taxon>Micrococcales</taxon>
        <taxon>Microbacteriaceae</taxon>
        <taxon>Cnuibacter</taxon>
    </lineage>
</organism>
<protein>
    <submittedName>
        <fullName evidence="1">Uncharacterized protein</fullName>
    </submittedName>
</protein>
<dbReference type="RefSeq" id="WP_085020127.1">
    <property type="nucleotide sequence ID" value="NZ_BMHD01000001.1"/>
</dbReference>
<gene>
    <name evidence="1" type="ORF">B5808_12710</name>
</gene>